<dbReference type="InterPro" id="IPR057258">
    <property type="entry name" value="Ribosomal_uS3"/>
</dbReference>
<accession>A0A382ESZ5</accession>
<evidence type="ECO:0000256" key="5">
    <source>
        <dbReference type="ARBA" id="ARBA00023274"/>
    </source>
</evidence>
<dbReference type="InterPro" id="IPR004087">
    <property type="entry name" value="KH_dom"/>
</dbReference>
<dbReference type="FunFam" id="3.30.300.20:FF:000001">
    <property type="entry name" value="30S ribosomal protein S3"/>
    <property type="match status" value="1"/>
</dbReference>
<feature type="domain" description="KH type-2" evidence="6">
    <location>
        <begin position="39"/>
        <end position="108"/>
    </location>
</feature>
<proteinExistence type="inferred from homology"/>
<gene>
    <name evidence="7" type="ORF">METZ01_LOCUS206379</name>
</gene>
<evidence type="ECO:0000256" key="4">
    <source>
        <dbReference type="ARBA" id="ARBA00022980"/>
    </source>
</evidence>
<name>A0A382ESZ5_9ZZZZ</name>
<dbReference type="Pfam" id="PF00189">
    <property type="entry name" value="Ribosomal_S3_C"/>
    <property type="match status" value="1"/>
</dbReference>
<dbReference type="CDD" id="cd02412">
    <property type="entry name" value="KH-II_30S_S3"/>
    <property type="match status" value="1"/>
</dbReference>
<dbReference type="GO" id="GO:0006412">
    <property type="term" value="P:translation"/>
    <property type="evidence" value="ECO:0007669"/>
    <property type="project" value="InterPro"/>
</dbReference>
<evidence type="ECO:0000256" key="2">
    <source>
        <dbReference type="ARBA" id="ARBA00022730"/>
    </source>
</evidence>
<dbReference type="SMART" id="SM00322">
    <property type="entry name" value="KH"/>
    <property type="match status" value="1"/>
</dbReference>
<dbReference type="InterPro" id="IPR015946">
    <property type="entry name" value="KH_dom-like_a/b"/>
</dbReference>
<dbReference type="PANTHER" id="PTHR11760">
    <property type="entry name" value="30S/40S RIBOSOMAL PROTEIN S3"/>
    <property type="match status" value="1"/>
</dbReference>
<keyword evidence="2" id="KW-0699">rRNA-binding</keyword>
<dbReference type="EMBL" id="UINC01046033">
    <property type="protein sequence ID" value="SVB53525.1"/>
    <property type="molecule type" value="Genomic_DNA"/>
</dbReference>
<keyword evidence="5" id="KW-0687">Ribonucleoprotein</keyword>
<evidence type="ECO:0000313" key="7">
    <source>
        <dbReference type="EMBL" id="SVB53525.1"/>
    </source>
</evidence>
<protein>
    <recommendedName>
        <fullName evidence="6">KH type-2 domain-containing protein</fullName>
    </recommendedName>
</protein>
<feature type="non-terminal residue" evidence="7">
    <location>
        <position position="190"/>
    </location>
</feature>
<evidence type="ECO:0000256" key="1">
    <source>
        <dbReference type="ARBA" id="ARBA00010761"/>
    </source>
</evidence>
<dbReference type="SUPFAM" id="SSF54821">
    <property type="entry name" value="Ribosomal protein S3 C-terminal domain"/>
    <property type="match status" value="1"/>
</dbReference>
<reference evidence="7" key="1">
    <citation type="submission" date="2018-05" db="EMBL/GenBank/DDBJ databases">
        <authorList>
            <person name="Lanie J.A."/>
            <person name="Ng W.-L."/>
            <person name="Kazmierczak K.M."/>
            <person name="Andrzejewski T.M."/>
            <person name="Davidsen T.M."/>
            <person name="Wayne K.J."/>
            <person name="Tettelin H."/>
            <person name="Glass J.I."/>
            <person name="Rusch D."/>
            <person name="Podicherti R."/>
            <person name="Tsui H.-C.T."/>
            <person name="Winkler M.E."/>
        </authorList>
    </citation>
    <scope>NUCLEOTIDE SEQUENCE</scope>
</reference>
<dbReference type="AlphaFoldDB" id="A0A382ESZ5"/>
<dbReference type="PANTHER" id="PTHR11760:SF19">
    <property type="entry name" value="SMALL RIBOSOMAL SUBUNIT PROTEIN US3C"/>
    <property type="match status" value="1"/>
</dbReference>
<dbReference type="Gene3D" id="3.30.300.20">
    <property type="match status" value="1"/>
</dbReference>
<evidence type="ECO:0000256" key="3">
    <source>
        <dbReference type="ARBA" id="ARBA00022884"/>
    </source>
</evidence>
<dbReference type="Gene3D" id="3.30.1140.32">
    <property type="entry name" value="Ribosomal protein S3, C-terminal domain"/>
    <property type="match status" value="1"/>
</dbReference>
<dbReference type="InterPro" id="IPR001351">
    <property type="entry name" value="Ribosomal_uS3_C"/>
</dbReference>
<dbReference type="InterPro" id="IPR036419">
    <property type="entry name" value="Ribosomal_S3_C_sf"/>
</dbReference>
<dbReference type="InterPro" id="IPR009019">
    <property type="entry name" value="KH_sf_prok-type"/>
</dbReference>
<dbReference type="PROSITE" id="PS50823">
    <property type="entry name" value="KH_TYPE_2"/>
    <property type="match status" value="1"/>
</dbReference>
<dbReference type="InterPro" id="IPR005704">
    <property type="entry name" value="Ribosomal_uS3_bac-typ"/>
</dbReference>
<comment type="similarity">
    <text evidence="1">Belongs to the universal ribosomal protein uS3 family.</text>
</comment>
<dbReference type="SUPFAM" id="SSF54814">
    <property type="entry name" value="Prokaryotic type KH domain (KH-domain type II)"/>
    <property type="match status" value="1"/>
</dbReference>
<dbReference type="GO" id="GO:0022627">
    <property type="term" value="C:cytosolic small ribosomal subunit"/>
    <property type="evidence" value="ECO:0007669"/>
    <property type="project" value="TreeGrafter"/>
</dbReference>
<dbReference type="PROSITE" id="PS50084">
    <property type="entry name" value="KH_TYPE_1"/>
    <property type="match status" value="1"/>
</dbReference>
<dbReference type="InterPro" id="IPR004044">
    <property type="entry name" value="KH_dom_type_2"/>
</dbReference>
<evidence type="ECO:0000259" key="6">
    <source>
        <dbReference type="PROSITE" id="PS50823"/>
    </source>
</evidence>
<keyword evidence="4" id="KW-0689">Ribosomal protein</keyword>
<dbReference type="HAMAP" id="MF_01309_B">
    <property type="entry name" value="Ribosomal_uS3_B"/>
    <property type="match status" value="1"/>
</dbReference>
<dbReference type="Pfam" id="PF07650">
    <property type="entry name" value="KH_2"/>
    <property type="match status" value="1"/>
</dbReference>
<organism evidence="7">
    <name type="scientific">marine metagenome</name>
    <dbReference type="NCBI Taxonomy" id="408172"/>
    <lineage>
        <taxon>unclassified sequences</taxon>
        <taxon>metagenomes</taxon>
        <taxon>ecological metagenomes</taxon>
    </lineage>
</organism>
<sequence>MGQKTHPIGYRLNVNRNWRSNWFAQKNDFSAELMEDVQIRKYIQHRLPNAGISKVEISRATKKVTITIHTARPGIVIGRGGEEVNRLKKELRQLTGTKDAQINISEVKRPELEAALVGANIAIQLKKKISYRRVVNKAIQSTMRMGANGIRVNVAGRLGGVEIARSEKFADGSVPLHTLRANIDYCLTEA</sequence>
<dbReference type="GO" id="GO:0003735">
    <property type="term" value="F:structural constituent of ribosome"/>
    <property type="evidence" value="ECO:0007669"/>
    <property type="project" value="InterPro"/>
</dbReference>
<keyword evidence="3" id="KW-0694">RNA-binding</keyword>
<dbReference type="NCBIfam" id="TIGR01009">
    <property type="entry name" value="rpsC_bact"/>
    <property type="match status" value="1"/>
</dbReference>
<dbReference type="GO" id="GO:0019843">
    <property type="term" value="F:rRNA binding"/>
    <property type="evidence" value="ECO:0007669"/>
    <property type="project" value="UniProtKB-KW"/>
</dbReference>